<dbReference type="InterPro" id="IPR036188">
    <property type="entry name" value="FAD/NAD-bd_sf"/>
</dbReference>
<name>A0A9W8R8D7_9HYPO</name>
<dbReference type="SUPFAM" id="SSF51905">
    <property type="entry name" value="FAD/NAD(P)-binding domain"/>
    <property type="match status" value="1"/>
</dbReference>
<dbReference type="AlphaFoldDB" id="A0A9W8R8D7"/>
<protein>
    <recommendedName>
        <fullName evidence="3">Amine oxidase domain-containing protein</fullName>
    </recommendedName>
</protein>
<accession>A0A9W8R8D7</accession>
<dbReference type="Proteomes" id="UP001152087">
    <property type="component" value="Unassembled WGS sequence"/>
</dbReference>
<evidence type="ECO:0008006" key="3">
    <source>
        <dbReference type="Google" id="ProtNLM"/>
    </source>
</evidence>
<gene>
    <name evidence="1" type="ORF">NW755_006502</name>
</gene>
<dbReference type="EMBL" id="JAOQAV010000015">
    <property type="protein sequence ID" value="KAJ4188344.1"/>
    <property type="molecule type" value="Genomic_DNA"/>
</dbReference>
<keyword evidence="2" id="KW-1185">Reference proteome</keyword>
<evidence type="ECO:0000313" key="1">
    <source>
        <dbReference type="EMBL" id="KAJ4188344.1"/>
    </source>
</evidence>
<proteinExistence type="predicted"/>
<organism evidence="1 2">
    <name type="scientific">Fusarium falciforme</name>
    <dbReference type="NCBI Taxonomy" id="195108"/>
    <lineage>
        <taxon>Eukaryota</taxon>
        <taxon>Fungi</taxon>
        <taxon>Dikarya</taxon>
        <taxon>Ascomycota</taxon>
        <taxon>Pezizomycotina</taxon>
        <taxon>Sordariomycetes</taxon>
        <taxon>Hypocreomycetidae</taxon>
        <taxon>Hypocreales</taxon>
        <taxon>Nectriaceae</taxon>
        <taxon>Fusarium</taxon>
        <taxon>Fusarium solani species complex</taxon>
    </lineage>
</organism>
<sequence length="270" mass="29542">MLRLLSNSIPEDLLLDFGDFGKKYGIEAAVPQIWSVAAVGLGDVKKQPTFHVIQTFPAPLARAFIGQGQSLHVASNRNQDIYDRVADFLGDDVLYSSVVVSSERSSAGVSVVARDNEGRLTEIRAKCLLISIPPTLANLAPFELDQDELNVFSKLKGTKAFAGAVVASTLPLNTSIINVAPSGDWLDYPESNFAQWFKTLDSPDRYDKVMMFGDRNLDAQSAKKLVERTYNKLVDAGSLEGGSQLEWLQFAEHGTSNLRVTTEDLKAGFI</sequence>
<evidence type="ECO:0000313" key="2">
    <source>
        <dbReference type="Proteomes" id="UP001152087"/>
    </source>
</evidence>
<reference evidence="1" key="1">
    <citation type="submission" date="2022-09" db="EMBL/GenBank/DDBJ databases">
        <title>Fusarium specimens isolated from Avocado Roots.</title>
        <authorList>
            <person name="Stajich J."/>
            <person name="Roper C."/>
            <person name="Heimlech-Rivalta G."/>
        </authorList>
    </citation>
    <scope>NUCLEOTIDE SEQUENCE</scope>
    <source>
        <strain evidence="1">A02</strain>
    </source>
</reference>
<comment type="caution">
    <text evidence="1">The sequence shown here is derived from an EMBL/GenBank/DDBJ whole genome shotgun (WGS) entry which is preliminary data.</text>
</comment>
<dbReference type="Gene3D" id="3.50.50.60">
    <property type="entry name" value="FAD/NAD(P)-binding domain"/>
    <property type="match status" value="1"/>
</dbReference>